<feature type="non-terminal residue" evidence="4">
    <location>
        <position position="1"/>
    </location>
</feature>
<dbReference type="GO" id="GO:0005524">
    <property type="term" value="F:ATP binding"/>
    <property type="evidence" value="ECO:0007669"/>
    <property type="project" value="UniProtKB-KW"/>
</dbReference>
<dbReference type="Gene3D" id="3.90.640.10">
    <property type="entry name" value="Actin, Chain A, domain 4"/>
    <property type="match status" value="1"/>
</dbReference>
<evidence type="ECO:0000313" key="5">
    <source>
        <dbReference type="Proteomes" id="UP000596742"/>
    </source>
</evidence>
<dbReference type="OrthoDB" id="2963168at2759"/>
<protein>
    <recommendedName>
        <fullName evidence="6">Heat shock 70 kDa protein 12A</fullName>
    </recommendedName>
</protein>
<dbReference type="Pfam" id="PF00012">
    <property type="entry name" value="HSP70"/>
    <property type="match status" value="1"/>
</dbReference>
<dbReference type="CDD" id="cd10229">
    <property type="entry name" value="ASKHA_NBD_HSP70_HSPA12"/>
    <property type="match status" value="3"/>
</dbReference>
<proteinExistence type="inferred from homology"/>
<evidence type="ECO:0000256" key="3">
    <source>
        <dbReference type="ARBA" id="ARBA00022840"/>
    </source>
</evidence>
<dbReference type="PANTHER" id="PTHR14187">
    <property type="entry name" value="ALPHA KINASE/ELONGATION FACTOR 2 KINASE"/>
    <property type="match status" value="1"/>
</dbReference>
<dbReference type="Proteomes" id="UP000596742">
    <property type="component" value="Unassembled WGS sequence"/>
</dbReference>
<dbReference type="EMBL" id="UYJE01004760">
    <property type="protein sequence ID" value="VDI31057.1"/>
    <property type="molecule type" value="Genomic_DNA"/>
</dbReference>
<dbReference type="SUPFAM" id="SSF53067">
    <property type="entry name" value="Actin-like ATPase domain"/>
    <property type="match status" value="6"/>
</dbReference>
<evidence type="ECO:0000256" key="2">
    <source>
        <dbReference type="ARBA" id="ARBA00022741"/>
    </source>
</evidence>
<evidence type="ECO:0000313" key="4">
    <source>
        <dbReference type="EMBL" id="VDI31057.1"/>
    </source>
</evidence>
<keyword evidence="5" id="KW-1185">Reference proteome</keyword>
<name>A0A8B6EAZ3_MYTGA</name>
<sequence>MAMEDIKHDKLAVAAIDFGTTYSGFAYCTRHDYEDYLKNKRDQPKIQCPTWKAGGWMNYKAPTCVLFKPNRSFHTFGYDAQSYYQENPDKVDFSQWYYFEHFKMMLYKEKDVLTKDTWLKESIDVNDGDKKMKAVDVFAAVIGYFQGLIMNELLKGHGAKAFSNDDIHWVLTVPAIWDLKAKQFMRDAAEKVNISNDQLTLALEPEAASIHCRRQPVGIQTQTDGKKAIAGMQKGDKYVVFDQGGGTTDITVHEVTGPNSVKEIHQACGGHWGGITVNGEFYKFLVRLLGGDVINAVKENHPVEYYELMHNFEHAKTNFKEDTKKVTVRLPLVWLTKYEEITEDTLKEVIPQTNFNKKIKIVSDKLRIDHSLFRTFFDYSIVNVTDELERLFRKEELSDVQTLLAVGGFSESSVLIDAIKEKLGPEIDVIVPRDPGLAVLKGAVLYGFEPGIITSRVSRYTYEIVSKGPYKSDYVIENGILSICCIELSFDILLFSSTGSKGQIYWTTKPFQMENRKLYKKFCNDDVHWVLTVPAIWDLKAKQFMRDAAEKAGISTDQLSLALEPEAASIHCRKQPVGVEQTGGYKAIASMKEGDKYIVFDQGGGTTDITVHEVTGPNSVKEIHQACGGHWGGITVNGEFYKFLVRLLGGFVINDVKKHHAGAYFELMYSFEHAKTCFNEDTDKTTIRLPVAWLETYENSTNQKLSEVIPQTNFKNQIQLKGDKMRFNHNLFRSFFDYSIINVTDELDKLFKKQELSGVHTLLAVGGFSESPVLIDAVKQKLGEKVNVIVPRDPGLAVLKGAVMFGFEPGTIKSRVSRYTYEKARHRDKAILWKSKLVCACISSTFGQSGTISVSVGFTYNPGGLHSIKPCDGSYIKKRVFGINEAINKNDEADIFHLVSAMVLEETCAATLERGFLTIRCDSDRRFNGVASDKMRVDHGKLIVAAIDFGTTYSGYAYCKHADYTRNPVNPSIQCNPWIGGESLTSKAPTCVLFDTEEKLHSFGHEAIKNYYDNPDKLQLNKYFYFEYFKMMLYEQERNKRIYCRLEHKRARGIKSQRVISLINFSSNPFIIYFIRYTSVERTSMDKTTLPQKQKDVMWVITVPAIWDLRAKQFMRECAKKAKIAHDQIMLALEPEAASIHCRRVPVGVQTEGDGRKIIAAMAPGAQFIVLDQGGGTTDIAIHEVTGENTLKEVHQACGGHWGGITVNKQFYNFLEKIFGNDVINSIKETNPSAFYSLLRNFENKKTSFKKEDEGEPEGQVTLRLPIDWTNTFKAIRSLSLAENVEKTIFHGRVKVNKDKFRIKNDLFRTFYDYSLENVIRELEKLLAKKELKDVQTLLVVGGHSASTVLTEALKTKFPKIGMVIPKDPGLAVLKGAVLFGFDPGTITSRVARFTYGIGTTRAFEKGDPESKKIIVDGVEKCKDVFDKHIEIGQILEVGEDKYLQEHEYVPLYKDQNSVDFIFYDTLNKSPKYVTDDGCRRIGSLHFKLTERMTEKRTMALKINNSGTELVSLVTEIATQKQSKGDNHGQSKSMVHRVSVLLMIIRTRTGIGSNRTSDPFTRNPVFSLTGVRFSAVAIARVDVKCVPDEVGFFVTMLESQGDDKATIIAAPKDDNVKKSRVVFWKNGKTTKEPDQKNGLRSHRDIGRCDCKTIQTIFLIWSRLIRNLNGRHTNILFCW</sequence>
<dbReference type="InterPro" id="IPR043129">
    <property type="entry name" value="ATPase_NBD"/>
</dbReference>
<dbReference type="GO" id="GO:0140662">
    <property type="term" value="F:ATP-dependent protein folding chaperone"/>
    <property type="evidence" value="ECO:0007669"/>
    <property type="project" value="InterPro"/>
</dbReference>
<organism evidence="4 5">
    <name type="scientific">Mytilus galloprovincialis</name>
    <name type="common">Mediterranean mussel</name>
    <dbReference type="NCBI Taxonomy" id="29158"/>
    <lineage>
        <taxon>Eukaryota</taxon>
        <taxon>Metazoa</taxon>
        <taxon>Spiralia</taxon>
        <taxon>Lophotrochozoa</taxon>
        <taxon>Mollusca</taxon>
        <taxon>Bivalvia</taxon>
        <taxon>Autobranchia</taxon>
        <taxon>Pteriomorphia</taxon>
        <taxon>Mytilida</taxon>
        <taxon>Mytiloidea</taxon>
        <taxon>Mytilidae</taxon>
        <taxon>Mytilinae</taxon>
        <taxon>Mytilus</taxon>
    </lineage>
</organism>
<comment type="similarity">
    <text evidence="1">Belongs to the heat shock protein 70 family.</text>
</comment>
<gene>
    <name evidence="4" type="ORF">MGAL_10B064929</name>
</gene>
<dbReference type="PANTHER" id="PTHR14187:SF5">
    <property type="entry name" value="HEAT SHOCK 70 KDA PROTEIN 12A"/>
    <property type="match status" value="1"/>
</dbReference>
<evidence type="ECO:0000256" key="1">
    <source>
        <dbReference type="ARBA" id="ARBA00007381"/>
    </source>
</evidence>
<keyword evidence="2" id="KW-0547">Nucleotide-binding</keyword>
<dbReference type="InterPro" id="IPR013126">
    <property type="entry name" value="Hsp_70_fam"/>
</dbReference>
<comment type="caution">
    <text evidence="4">The sequence shown here is derived from an EMBL/GenBank/DDBJ whole genome shotgun (WGS) entry which is preliminary data.</text>
</comment>
<dbReference type="Gene3D" id="3.30.420.40">
    <property type="match status" value="4"/>
</dbReference>
<evidence type="ECO:0008006" key="6">
    <source>
        <dbReference type="Google" id="ProtNLM"/>
    </source>
</evidence>
<keyword evidence="3" id="KW-0067">ATP-binding</keyword>
<accession>A0A8B6EAZ3</accession>
<reference evidence="4" key="1">
    <citation type="submission" date="2018-11" db="EMBL/GenBank/DDBJ databases">
        <authorList>
            <person name="Alioto T."/>
            <person name="Alioto T."/>
        </authorList>
    </citation>
    <scope>NUCLEOTIDE SEQUENCE</scope>
</reference>